<evidence type="ECO:0000313" key="4">
    <source>
        <dbReference type="EMBL" id="KAK5779007.1"/>
    </source>
</evidence>
<dbReference type="GO" id="GO:0030488">
    <property type="term" value="P:tRNA methylation"/>
    <property type="evidence" value="ECO:0007669"/>
    <property type="project" value="InterPro"/>
</dbReference>
<accession>A0AAN7WMP2</accession>
<dbReference type="FunFam" id="3.40.1280.10:FF:000022">
    <property type="entry name" value="Trm3p"/>
    <property type="match status" value="1"/>
</dbReference>
<protein>
    <recommendedName>
        <fullName evidence="3">tRNA/rRNA methyltransferase SpoU type domain-containing protein</fullName>
    </recommendedName>
</protein>
<dbReference type="PANTHER" id="PTHR12029">
    <property type="entry name" value="RNA METHYLTRANSFERASE"/>
    <property type="match status" value="1"/>
</dbReference>
<dbReference type="CDD" id="cd18091">
    <property type="entry name" value="SpoU-like_TRM3-like"/>
    <property type="match status" value="1"/>
</dbReference>
<evidence type="ECO:0000256" key="1">
    <source>
        <dbReference type="ARBA" id="ARBA00022603"/>
    </source>
</evidence>
<dbReference type="PANTHER" id="PTHR12029:SF11">
    <property type="entry name" value="METHYLTRANSFERASE TARBP1-RELATED"/>
    <property type="match status" value="1"/>
</dbReference>
<proteinExistence type="predicted"/>
<comment type="caution">
    <text evidence="4">The sequence shown here is derived from an EMBL/GenBank/DDBJ whole genome shotgun (WGS) entry which is preliminary data.</text>
</comment>
<dbReference type="SUPFAM" id="SSF75217">
    <property type="entry name" value="alpha/beta knot"/>
    <property type="match status" value="1"/>
</dbReference>
<dbReference type="InterPro" id="IPR001537">
    <property type="entry name" value="SpoU_MeTrfase"/>
</dbReference>
<keyword evidence="5" id="KW-1185">Reference proteome</keyword>
<name>A0AAN7WMP2_9SACH</name>
<gene>
    <name evidence="4" type="ORF">RI543_003627</name>
</gene>
<keyword evidence="1" id="KW-0489">Methyltransferase</keyword>
<feature type="domain" description="tRNA/rRNA methyltransferase SpoU type" evidence="3">
    <location>
        <begin position="1307"/>
        <end position="1449"/>
    </location>
</feature>
<dbReference type="GO" id="GO:0016423">
    <property type="term" value="F:tRNA (guanine) methyltransferase activity"/>
    <property type="evidence" value="ECO:0007669"/>
    <property type="project" value="InterPro"/>
</dbReference>
<evidence type="ECO:0000259" key="3">
    <source>
        <dbReference type="Pfam" id="PF00588"/>
    </source>
</evidence>
<dbReference type="InterPro" id="IPR045330">
    <property type="entry name" value="TRM3/TARBP1"/>
</dbReference>
<evidence type="ECO:0000313" key="5">
    <source>
        <dbReference type="Proteomes" id="UP001306508"/>
    </source>
</evidence>
<dbReference type="InterPro" id="IPR029028">
    <property type="entry name" value="Alpha/beta_knot_MTases"/>
</dbReference>
<dbReference type="EMBL" id="JAWIZZ010000048">
    <property type="protein sequence ID" value="KAK5779007.1"/>
    <property type="molecule type" value="Genomic_DNA"/>
</dbReference>
<dbReference type="Gene3D" id="3.40.1280.10">
    <property type="match status" value="1"/>
</dbReference>
<keyword evidence="2" id="KW-0808">Transferase</keyword>
<dbReference type="Pfam" id="PF00588">
    <property type="entry name" value="SpoU_methylase"/>
    <property type="match status" value="1"/>
</dbReference>
<dbReference type="GO" id="GO:0003723">
    <property type="term" value="F:RNA binding"/>
    <property type="evidence" value="ECO:0007669"/>
    <property type="project" value="InterPro"/>
</dbReference>
<dbReference type="InterPro" id="IPR029026">
    <property type="entry name" value="tRNA_m1G_MTases_N"/>
</dbReference>
<evidence type="ECO:0000256" key="2">
    <source>
        <dbReference type="ARBA" id="ARBA00022679"/>
    </source>
</evidence>
<dbReference type="InterPro" id="IPR044748">
    <property type="entry name" value="Trm3/TARBP1_C"/>
</dbReference>
<organism evidence="4 5">
    <name type="scientific">Arxiozyma heterogenica</name>
    <dbReference type="NCBI Taxonomy" id="278026"/>
    <lineage>
        <taxon>Eukaryota</taxon>
        <taxon>Fungi</taxon>
        <taxon>Dikarya</taxon>
        <taxon>Ascomycota</taxon>
        <taxon>Saccharomycotina</taxon>
        <taxon>Saccharomycetes</taxon>
        <taxon>Saccharomycetales</taxon>
        <taxon>Saccharomycetaceae</taxon>
        <taxon>Arxiozyma</taxon>
    </lineage>
</organism>
<reference evidence="5" key="1">
    <citation type="submission" date="2023-07" db="EMBL/GenBank/DDBJ databases">
        <title>A draft genome of Kazachstania heterogenica Y-27499.</title>
        <authorList>
            <person name="Donic C."/>
            <person name="Kralova J.S."/>
            <person name="Fidel L."/>
            <person name="Ben-Dor S."/>
            <person name="Jung S."/>
        </authorList>
    </citation>
    <scope>NUCLEOTIDE SEQUENCE [LARGE SCALE GENOMIC DNA]</scope>
    <source>
        <strain evidence="5">Y27499</strain>
    </source>
</reference>
<dbReference type="Proteomes" id="UP001306508">
    <property type="component" value="Unassembled WGS sequence"/>
</dbReference>
<sequence length="1457" mass="168576">MATTNSILSKYFPLENISELIRDLINRDDLEQAFELITLTDIDLSEDIHLIDQIFQIFIIKVENYLYTTNNASNSIRDASNIIVNDKQLNLLFKIISLVTGLKNRVNEYINNCLSNYIISSKNKLFGKKLSTRPLKQLLSVVETQKDPNNLHTLEDDQIILLLQLLEVIYTEEEEYNFKYSEFVNFDLCLISLLGCNIENISNYCSKLMRWRHPYIHENCCSNIEFDQLVWNFFIYIYSNDQDADWKLKNLLTFLLRSLMNPRISLKMIDFLQGETFWTNLQKSLDHTVHEYRKLSLSVLKMTIQKLTMNDSQIKKPFTTKYFFWDPNKSSQIENSWKKFVTLYEIVALDTSLNQIQAARKDILNFFNDPYIDGTWGLIFFSTGQRASMESVRKYVMYLMLDVQDRKIFSLNLPLLRSTLLPSVLLAHYFKAEYDDNDISVPHPNICKHGNIVSHLFYDILDRAPADIQPNILDTLLKLLIDFGTSFDPSRIFACSGIFKYAKNTQYPIIKSNHISLIKKLFEFECEDQVFETTIKTTLFQLLNYVDTDDVTVNQWIGCMASHLKKCECTRKHIDVYTGHYDIPIDKIKFSNSKLLVSKHMGVDPMYDALCIIYLRIEPEQYTPELLSILPLLIKEEALNNISSKLNDYQDVVKDTTFNLITSISDTNLTTEEAFMLGSEIVSNNKPCKEIKNSLDVHTLLSQLINLFSPAKHEFIVSLCLKYNIETNCTLEELQKLYSSMSDFFGKVSVSFKVKDKTYASFFKLITNDTFWKDTRNDFVEEILNLIQLTIEEGNNQYMCNLEITNLISHIYKNTEIIHLKTQTICFKVISTIWDNLCDERLVLKESELHYRIIQLLFDINNINYATQYTSSSMSDKILHYSEQIIALGYSKRRFLPLLATKLEEFMEEHGSKLTKEGSLWLSEIIVSLFVQDQMEQNIFHLKSVMGYFYDGIFQKNISDFTPLYNQVYYKPEINKFISIISTITKGNFQFQTNLINYLINNTNMLISKKRIDGPEEKERSLKWQLSLISLHTATKQQELPINQNIILNVIHSLETEASPIVRIYKEWFISYSLASINLHEETNATANLLFELMCNHDKPILAVSAEKIIFLVLKVKVQSNSMKLLNRFVTVLVSNASSNKPLVRHFSNSLILSLWPFIKDSLLSDDIKRLLRNLYNNARESQVIGQYRSGDANVWDIYKDMTLTGIFGGVIRKTTDHRPLYISSITFKDWNNTKEYIGYFKIGTDDQDVWLNTRDTHADGEKAKYTDKATNVHEEMSPLQTKSGAWETVLDIDNKKSSATVKRSKMIVVASLISQPPNLGGICRLCDVLGAELLTVNDIKIKNHPQFKKVAVTADKWMPIEQVSINNIGTFMKMKKREGYTLIGLEKTEYATPLDSEFKFPEKCVVLLGTEQRGIPGELLIDLDMCLEIKQHGVSRIMNVQTAAAIVVNSYSLQHM</sequence>